<dbReference type="InterPro" id="IPR011006">
    <property type="entry name" value="CheY-like_superfamily"/>
</dbReference>
<dbReference type="PRINTS" id="PR00344">
    <property type="entry name" value="BCTRLSENSOR"/>
</dbReference>
<dbReference type="SUPFAM" id="SSF52172">
    <property type="entry name" value="CheY-like"/>
    <property type="match status" value="1"/>
</dbReference>
<dbReference type="Pfam" id="PF02518">
    <property type="entry name" value="HATPase_c"/>
    <property type="match status" value="1"/>
</dbReference>
<dbReference type="PANTHER" id="PTHR43047:SF72">
    <property type="entry name" value="OSMOSENSING HISTIDINE PROTEIN KINASE SLN1"/>
    <property type="match status" value="1"/>
</dbReference>
<evidence type="ECO:0000259" key="6">
    <source>
        <dbReference type="PROSITE" id="PS50109"/>
    </source>
</evidence>
<feature type="domain" description="Histidine kinase" evidence="6">
    <location>
        <begin position="1"/>
        <end position="78"/>
    </location>
</feature>
<proteinExistence type="predicted"/>
<dbReference type="EMBL" id="OJIN01000217">
    <property type="protein sequence ID" value="SPD75753.1"/>
    <property type="molecule type" value="Genomic_DNA"/>
</dbReference>
<keyword evidence="4 8" id="KW-0418">Kinase</keyword>
<dbReference type="GO" id="GO:0005886">
    <property type="term" value="C:plasma membrane"/>
    <property type="evidence" value="ECO:0007669"/>
    <property type="project" value="TreeGrafter"/>
</dbReference>
<accession>A0A445N223</accession>
<evidence type="ECO:0000256" key="4">
    <source>
        <dbReference type="ARBA" id="ARBA00022777"/>
    </source>
</evidence>
<dbReference type="InterPro" id="IPR003594">
    <property type="entry name" value="HATPase_dom"/>
</dbReference>
<feature type="domain" description="Response regulatory" evidence="7">
    <location>
        <begin position="97"/>
        <end position="213"/>
    </location>
</feature>
<comment type="catalytic activity">
    <reaction evidence="1">
        <text>ATP + protein L-histidine = ADP + protein N-phospho-L-histidine.</text>
        <dbReference type="EC" id="2.7.13.3"/>
    </reaction>
</comment>
<evidence type="ECO:0000256" key="5">
    <source>
        <dbReference type="PROSITE-ProRule" id="PRU00169"/>
    </source>
</evidence>
<evidence type="ECO:0000259" key="7">
    <source>
        <dbReference type="PROSITE" id="PS50110"/>
    </source>
</evidence>
<sequence length="227" mass="25464">MQPGKYVRLTVSDTGTGMNAETIERIFDPYFTTKEIGKGTGMGLAVVHGIVKEHEGLISVETEPGKGSTFHIWFPAVEETPRHGAEKIGDVPKGTESIIFVDDEKTLVRISTGMLERLGYRVEGRTDPEQALEIFRTSPHDFDLVITDTSMPKMTGDMLAQEITRIRPDMKIIICTGYSELMDETKAEQLGIKSFIMKPLDLRKLANTVREVLDDKKYEEGTFNPEH</sequence>
<dbReference type="AlphaFoldDB" id="A0A445N223"/>
<dbReference type="InterPro" id="IPR004358">
    <property type="entry name" value="Sig_transdc_His_kin-like_C"/>
</dbReference>
<dbReference type="InterPro" id="IPR001789">
    <property type="entry name" value="Sig_transdc_resp-reg_receiver"/>
</dbReference>
<name>A0A445N223_9BACT</name>
<keyword evidence="5" id="KW-0597">Phosphoprotein</keyword>
<feature type="modified residue" description="4-aspartylphosphate" evidence="5">
    <location>
        <position position="148"/>
    </location>
</feature>
<evidence type="ECO:0000256" key="1">
    <source>
        <dbReference type="ARBA" id="ARBA00000085"/>
    </source>
</evidence>
<dbReference type="Pfam" id="PF00072">
    <property type="entry name" value="Response_reg"/>
    <property type="match status" value="1"/>
</dbReference>
<dbReference type="Gene3D" id="3.30.565.10">
    <property type="entry name" value="Histidine kinase-like ATPase, C-terminal domain"/>
    <property type="match status" value="1"/>
</dbReference>
<dbReference type="Gene3D" id="3.40.50.2300">
    <property type="match status" value="1"/>
</dbReference>
<dbReference type="PROSITE" id="PS50109">
    <property type="entry name" value="HIS_KIN"/>
    <property type="match status" value="1"/>
</dbReference>
<gene>
    <name evidence="8" type="ORF">PITCH_A720093</name>
</gene>
<evidence type="ECO:0000256" key="3">
    <source>
        <dbReference type="ARBA" id="ARBA00022679"/>
    </source>
</evidence>
<evidence type="ECO:0000313" key="8">
    <source>
        <dbReference type="EMBL" id="SPD75753.1"/>
    </source>
</evidence>
<dbReference type="InterPro" id="IPR005467">
    <property type="entry name" value="His_kinase_dom"/>
</dbReference>
<keyword evidence="3 8" id="KW-0808">Transferase</keyword>
<dbReference type="SMART" id="SM00387">
    <property type="entry name" value="HATPase_c"/>
    <property type="match status" value="1"/>
</dbReference>
<dbReference type="PANTHER" id="PTHR43047">
    <property type="entry name" value="TWO-COMPONENT HISTIDINE PROTEIN KINASE"/>
    <property type="match status" value="1"/>
</dbReference>
<protein>
    <recommendedName>
        <fullName evidence="2">histidine kinase</fullName>
        <ecNumber evidence="2">2.7.13.3</ecNumber>
    </recommendedName>
</protein>
<evidence type="ECO:0000256" key="2">
    <source>
        <dbReference type="ARBA" id="ARBA00012438"/>
    </source>
</evidence>
<organism evidence="8">
    <name type="scientific">uncultured Desulfobacterium sp</name>
    <dbReference type="NCBI Taxonomy" id="201089"/>
    <lineage>
        <taxon>Bacteria</taxon>
        <taxon>Pseudomonadati</taxon>
        <taxon>Thermodesulfobacteriota</taxon>
        <taxon>Desulfobacteria</taxon>
        <taxon>Desulfobacterales</taxon>
        <taxon>Desulfobacteriaceae</taxon>
        <taxon>Desulfobacterium</taxon>
        <taxon>environmental samples</taxon>
    </lineage>
</organism>
<dbReference type="SMART" id="SM00448">
    <property type="entry name" value="REC"/>
    <property type="match status" value="1"/>
</dbReference>
<dbReference type="CDD" id="cd00156">
    <property type="entry name" value="REC"/>
    <property type="match status" value="1"/>
</dbReference>
<dbReference type="PROSITE" id="PS50110">
    <property type="entry name" value="RESPONSE_REGULATORY"/>
    <property type="match status" value="1"/>
</dbReference>
<dbReference type="SUPFAM" id="SSF55874">
    <property type="entry name" value="ATPase domain of HSP90 chaperone/DNA topoisomerase II/histidine kinase"/>
    <property type="match status" value="1"/>
</dbReference>
<reference evidence="8" key="1">
    <citation type="submission" date="2018-01" db="EMBL/GenBank/DDBJ databases">
        <authorList>
            <person name="Regsiter A."/>
            <person name="William W."/>
        </authorList>
    </citation>
    <scope>NUCLEOTIDE SEQUENCE</scope>
    <source>
        <strain evidence="8">TRIP AH-1</strain>
    </source>
</reference>
<dbReference type="GO" id="GO:0000155">
    <property type="term" value="F:phosphorelay sensor kinase activity"/>
    <property type="evidence" value="ECO:0007669"/>
    <property type="project" value="TreeGrafter"/>
</dbReference>
<dbReference type="InterPro" id="IPR036890">
    <property type="entry name" value="HATPase_C_sf"/>
</dbReference>
<dbReference type="EC" id="2.7.13.3" evidence="2"/>
<dbReference type="GO" id="GO:0009927">
    <property type="term" value="F:histidine phosphotransfer kinase activity"/>
    <property type="evidence" value="ECO:0007669"/>
    <property type="project" value="TreeGrafter"/>
</dbReference>